<reference evidence="8 9" key="2">
    <citation type="journal article" date="2011" name="Stand. Genomic Sci.">
        <title>Complete genome sequence of Leadbetterella byssophila type strain (4M15).</title>
        <authorList>
            <person name="Abt B."/>
            <person name="Teshima H."/>
            <person name="Lucas S."/>
            <person name="Lapidus A."/>
            <person name="Del Rio T.G."/>
            <person name="Nolan M."/>
            <person name="Tice H."/>
            <person name="Cheng J.F."/>
            <person name="Pitluck S."/>
            <person name="Liolios K."/>
            <person name="Pagani I."/>
            <person name="Ivanova N."/>
            <person name="Mavromatis K."/>
            <person name="Pati A."/>
            <person name="Tapia R."/>
            <person name="Han C."/>
            <person name="Goodwin L."/>
            <person name="Chen A."/>
            <person name="Palaniappan K."/>
            <person name="Land M."/>
            <person name="Hauser L."/>
            <person name="Chang Y.J."/>
            <person name="Jeffries C.D."/>
            <person name="Rohde M."/>
            <person name="Goker M."/>
            <person name="Tindall B.J."/>
            <person name="Detter J.C."/>
            <person name="Woyke T."/>
            <person name="Bristow J."/>
            <person name="Eisen J.A."/>
            <person name="Markowitz V."/>
            <person name="Hugenholtz P."/>
            <person name="Klenk H.P."/>
            <person name="Kyrpides N.C."/>
        </authorList>
    </citation>
    <scope>NUCLEOTIDE SEQUENCE [LARGE SCALE GENOMIC DNA]</scope>
    <source>
        <strain evidence="9">DSM 17132 / JCM 16389 / KACC 11308 / NBRC 106382 / 4M15</strain>
    </source>
</reference>
<dbReference type="GO" id="GO:0051539">
    <property type="term" value="F:4 iron, 4 sulfur cluster binding"/>
    <property type="evidence" value="ECO:0007669"/>
    <property type="project" value="UniProtKB-KW"/>
</dbReference>
<dbReference type="InterPro" id="IPR017896">
    <property type="entry name" value="4Fe4S_Fe-S-bd"/>
</dbReference>
<keyword evidence="1" id="KW-0004">4Fe-4S</keyword>
<evidence type="ECO:0000256" key="5">
    <source>
        <dbReference type="ARBA" id="ARBA00023014"/>
    </source>
</evidence>
<feature type="transmembrane region" description="Helical" evidence="6">
    <location>
        <begin position="107"/>
        <end position="128"/>
    </location>
</feature>
<evidence type="ECO:0000313" key="8">
    <source>
        <dbReference type="EMBL" id="ADQ18219.1"/>
    </source>
</evidence>
<dbReference type="SUPFAM" id="SSF103501">
    <property type="entry name" value="Respiratory nitrate reductase 1 gamma chain"/>
    <property type="match status" value="1"/>
</dbReference>
<evidence type="ECO:0000256" key="2">
    <source>
        <dbReference type="ARBA" id="ARBA00022723"/>
    </source>
</evidence>
<dbReference type="OrthoDB" id="9769677at2"/>
<keyword evidence="3" id="KW-0560">Oxidoreductase</keyword>
<evidence type="ECO:0000256" key="3">
    <source>
        <dbReference type="ARBA" id="ARBA00023002"/>
    </source>
</evidence>
<dbReference type="PANTHER" id="PTHR43255">
    <property type="entry name" value="IRON-SULFUR-BINDING OXIDOREDUCTASE FADF-RELATED-RELATED"/>
    <property type="match status" value="1"/>
</dbReference>
<dbReference type="SUPFAM" id="SSF46548">
    <property type="entry name" value="alpha-helical ferredoxin"/>
    <property type="match status" value="1"/>
</dbReference>
<dbReference type="PROSITE" id="PS00198">
    <property type="entry name" value="4FE4S_FER_1"/>
    <property type="match status" value="2"/>
</dbReference>
<keyword evidence="6" id="KW-1133">Transmembrane helix</keyword>
<feature type="transmembrane region" description="Helical" evidence="6">
    <location>
        <begin position="63"/>
        <end position="87"/>
    </location>
</feature>
<feature type="domain" description="4Fe-4S ferredoxin-type" evidence="7">
    <location>
        <begin position="299"/>
        <end position="328"/>
    </location>
</feature>
<dbReference type="Gene3D" id="1.10.1060.10">
    <property type="entry name" value="Alpha-helical ferredoxin"/>
    <property type="match status" value="1"/>
</dbReference>
<dbReference type="GO" id="GO:0046872">
    <property type="term" value="F:metal ion binding"/>
    <property type="evidence" value="ECO:0007669"/>
    <property type="project" value="UniProtKB-KW"/>
</dbReference>
<dbReference type="KEGG" id="lby:Lbys_2557"/>
<dbReference type="GO" id="GO:0005886">
    <property type="term" value="C:plasma membrane"/>
    <property type="evidence" value="ECO:0007669"/>
    <property type="project" value="TreeGrafter"/>
</dbReference>
<evidence type="ECO:0000256" key="4">
    <source>
        <dbReference type="ARBA" id="ARBA00023004"/>
    </source>
</evidence>
<dbReference type="InterPro" id="IPR009051">
    <property type="entry name" value="Helical_ferredxn"/>
</dbReference>
<dbReference type="EMBL" id="CP002305">
    <property type="protein sequence ID" value="ADQ18219.1"/>
    <property type="molecule type" value="Genomic_DNA"/>
</dbReference>
<dbReference type="InterPro" id="IPR051460">
    <property type="entry name" value="HdrC_iron-sulfur_subunit"/>
</dbReference>
<proteinExistence type="predicted"/>
<keyword evidence="6" id="KW-0472">Membrane</keyword>
<evidence type="ECO:0000313" key="9">
    <source>
        <dbReference type="Proteomes" id="UP000007435"/>
    </source>
</evidence>
<feature type="transmembrane region" description="Helical" evidence="6">
    <location>
        <begin position="149"/>
        <end position="169"/>
    </location>
</feature>
<dbReference type="GO" id="GO:0016491">
    <property type="term" value="F:oxidoreductase activity"/>
    <property type="evidence" value="ECO:0007669"/>
    <property type="project" value="UniProtKB-KW"/>
</dbReference>
<keyword evidence="6" id="KW-0812">Transmembrane</keyword>
<reference key="1">
    <citation type="submission" date="2010-11" db="EMBL/GenBank/DDBJ databases">
        <title>The complete genome of Leadbetterella byssophila DSM 17132.</title>
        <authorList>
            <consortium name="US DOE Joint Genome Institute (JGI-PGF)"/>
            <person name="Lucas S."/>
            <person name="Copeland A."/>
            <person name="Lapidus A."/>
            <person name="Glavina del Rio T."/>
            <person name="Dalin E."/>
            <person name="Tice H."/>
            <person name="Bruce D."/>
            <person name="Goodwin L."/>
            <person name="Pitluck S."/>
            <person name="Kyrpides N."/>
            <person name="Mavromatis K."/>
            <person name="Ivanova N."/>
            <person name="Teshima H."/>
            <person name="Brettin T."/>
            <person name="Detter J.C."/>
            <person name="Han C."/>
            <person name="Tapia R."/>
            <person name="Land M."/>
            <person name="Hauser L."/>
            <person name="Markowitz V."/>
            <person name="Cheng J.-F."/>
            <person name="Hugenholtz P."/>
            <person name="Woyke T."/>
            <person name="Wu D."/>
            <person name="Tindall B."/>
            <person name="Pomrenke H.G."/>
            <person name="Brambilla E."/>
            <person name="Klenk H.-P."/>
            <person name="Eisen J.A."/>
        </authorList>
    </citation>
    <scope>NUCLEOTIDE SEQUENCE [LARGE SCALE GENOMIC DNA]</scope>
    <source>
        <strain>DSM 17132</strain>
    </source>
</reference>
<dbReference type="PROSITE" id="PS51379">
    <property type="entry name" value="4FE4S_FER_2"/>
    <property type="match status" value="2"/>
</dbReference>
<feature type="transmembrane region" description="Helical" evidence="6">
    <location>
        <begin position="218"/>
        <end position="236"/>
    </location>
</feature>
<gene>
    <name evidence="8" type="ordered locus">Lbys_2557</name>
</gene>
<dbReference type="eggNOG" id="COG1150">
    <property type="taxonomic scope" value="Bacteria"/>
</dbReference>
<dbReference type="Gene3D" id="1.20.950.20">
    <property type="entry name" value="Transmembrane di-heme cytochromes, Chain C"/>
    <property type="match status" value="1"/>
</dbReference>
<dbReference type="HOGENOM" id="CLU_619292_0_0_10"/>
<dbReference type="InterPro" id="IPR036197">
    <property type="entry name" value="NarG-like_sf"/>
</dbReference>
<dbReference type="InterPro" id="IPR017900">
    <property type="entry name" value="4Fe4S_Fe_S_CS"/>
</dbReference>
<protein>
    <recommendedName>
        <fullName evidence="7">4Fe-4S ferredoxin-type domain-containing protein</fullName>
    </recommendedName>
</protein>
<evidence type="ECO:0000259" key="7">
    <source>
        <dbReference type="PROSITE" id="PS51379"/>
    </source>
</evidence>
<accession>E4RZ00</accession>
<keyword evidence="2" id="KW-0479">Metal-binding</keyword>
<dbReference type="PANTHER" id="PTHR43255:SF1">
    <property type="entry name" value="IRON-SULFUR-BINDING OXIDOREDUCTASE FADF-RELATED"/>
    <property type="match status" value="1"/>
</dbReference>
<dbReference type="Pfam" id="PF13187">
    <property type="entry name" value="Fer4_9"/>
    <property type="match status" value="1"/>
</dbReference>
<dbReference type="STRING" id="649349.Lbys_2557"/>
<organism evidence="8 9">
    <name type="scientific">Leadbetterella byssophila (strain DSM 17132 / JCM 16389 / KACC 11308 / NBRC 106382 / 4M15)</name>
    <dbReference type="NCBI Taxonomy" id="649349"/>
    <lineage>
        <taxon>Bacteria</taxon>
        <taxon>Pseudomonadati</taxon>
        <taxon>Bacteroidota</taxon>
        <taxon>Cytophagia</taxon>
        <taxon>Cytophagales</taxon>
        <taxon>Leadbetterellaceae</taxon>
        <taxon>Leadbetterella</taxon>
    </lineage>
</organism>
<sequence length="437" mass="49513">MISQIIFVLALGLTAFYVSKRVMLIRKSILLGKAEDRTDQPAERFKNMLLLAFGQKKMFNRPVVGILHLLVYVGFILINIELLEIVIDGALGTHRVFAGFLGSFYHFVINFFEVLAFGVLAACVIFLIRRNIVKVERLQASRHVEMKGWASLDANIILCLEILLMSAFLTMNAADSILQTRGLGHFAEVQTGSFAISQYLVPLLHSSSDGALIFVERFTWWFHILGILFFTIYLTYSKHLHIVLAFPNTYFADLEPKGKMQNMPAVAEEVKIMLGLSQAPETPAEIGGFGAKDVYDLSWKSLMDAYTCTECGRCTSSCPANITGKALSPRKIMTDTRDRLEEIQRGWAQHGPEFKDEKSLLGDYITDEEILACTSCNACVQECPVMISPLNIILELRRFRVMEESKAPQSWNMMFQNLETSMSPWKFSPDQRMDWNR</sequence>
<keyword evidence="5" id="KW-0411">Iron-sulfur</keyword>
<evidence type="ECO:0000256" key="6">
    <source>
        <dbReference type="SAM" id="Phobius"/>
    </source>
</evidence>
<feature type="domain" description="4Fe-4S ferredoxin-type" evidence="7">
    <location>
        <begin position="362"/>
        <end position="393"/>
    </location>
</feature>
<evidence type="ECO:0000256" key="1">
    <source>
        <dbReference type="ARBA" id="ARBA00022485"/>
    </source>
</evidence>
<keyword evidence="9" id="KW-1185">Reference proteome</keyword>
<name>E4RZ00_LEAB4</name>
<feature type="transmembrane region" description="Helical" evidence="6">
    <location>
        <begin position="6"/>
        <end position="23"/>
    </location>
</feature>
<dbReference type="AlphaFoldDB" id="E4RZ00"/>
<dbReference type="Proteomes" id="UP000007435">
    <property type="component" value="Chromosome"/>
</dbReference>
<dbReference type="RefSeq" id="WP_013409257.1">
    <property type="nucleotide sequence ID" value="NC_014655.1"/>
</dbReference>
<keyword evidence="4" id="KW-0408">Iron</keyword>